<proteinExistence type="predicted"/>
<dbReference type="InterPro" id="IPR012334">
    <property type="entry name" value="Pectin_lyas_fold"/>
</dbReference>
<feature type="non-terminal residue" evidence="1">
    <location>
        <position position="285"/>
    </location>
</feature>
<gene>
    <name evidence="1" type="ORF">S01H4_25165</name>
</gene>
<dbReference type="AlphaFoldDB" id="X1C8K4"/>
<name>X1C8K4_9ZZZZ</name>
<accession>X1C8K4</accession>
<evidence type="ECO:0000313" key="1">
    <source>
        <dbReference type="EMBL" id="GAG89602.1"/>
    </source>
</evidence>
<dbReference type="InterPro" id="IPR011050">
    <property type="entry name" value="Pectin_lyase_fold/virulence"/>
</dbReference>
<dbReference type="EMBL" id="BART01011935">
    <property type="protein sequence ID" value="GAG89602.1"/>
    <property type="molecule type" value="Genomic_DNA"/>
</dbReference>
<comment type="caution">
    <text evidence="1">The sequence shown here is derived from an EMBL/GenBank/DDBJ whole genome shotgun (WGS) entry which is preliminary data.</text>
</comment>
<organism evidence="1">
    <name type="scientific">marine sediment metagenome</name>
    <dbReference type="NCBI Taxonomy" id="412755"/>
    <lineage>
        <taxon>unclassified sequences</taxon>
        <taxon>metagenomes</taxon>
        <taxon>ecological metagenomes</taxon>
    </lineage>
</organism>
<feature type="non-terminal residue" evidence="1">
    <location>
        <position position="1"/>
    </location>
</feature>
<dbReference type="SUPFAM" id="SSF51126">
    <property type="entry name" value="Pectin lyase-like"/>
    <property type="match status" value="1"/>
</dbReference>
<dbReference type="Gene3D" id="2.160.20.10">
    <property type="entry name" value="Single-stranded right-handed beta-helix, Pectin lyase-like"/>
    <property type="match status" value="1"/>
</dbReference>
<dbReference type="Gene3D" id="2.60.120.200">
    <property type="match status" value="1"/>
</dbReference>
<protein>
    <recommendedName>
        <fullName evidence="2">Right handed beta helix domain-containing protein</fullName>
    </recommendedName>
</protein>
<reference evidence="1" key="1">
    <citation type="journal article" date="2014" name="Front. Microbiol.">
        <title>High frequency of phylogenetically diverse reductive dehalogenase-homologous genes in deep subseafloor sedimentary metagenomes.</title>
        <authorList>
            <person name="Kawai M."/>
            <person name="Futagami T."/>
            <person name="Toyoda A."/>
            <person name="Takaki Y."/>
            <person name="Nishi S."/>
            <person name="Hori S."/>
            <person name="Arai W."/>
            <person name="Tsubouchi T."/>
            <person name="Morono Y."/>
            <person name="Uchiyama I."/>
            <person name="Ito T."/>
            <person name="Fujiyama A."/>
            <person name="Inagaki F."/>
            <person name="Takami H."/>
        </authorList>
    </citation>
    <scope>NUCLEOTIDE SEQUENCE</scope>
    <source>
        <strain evidence="1">Expedition CK06-06</strain>
    </source>
</reference>
<evidence type="ECO:0008006" key="2">
    <source>
        <dbReference type="Google" id="ProtNLM"/>
    </source>
</evidence>
<sequence length="285" mass="32083">GWLCDSIIDDDWHCIEYHFKAGTGANGIAELFVDETDRAGGSDDYDMDTRRFGILRLGIEDLDAGTSGTVYMDDVVLDDSYYIGLIGAAGVWYKTITYDLYRLWLSSTEYLKAEALEDIDSTSRWYYDSGANRLYVYATSNPASFYSDVEVSWDGSTSQTVRCQGGSWHIFESLDIRGGEYCMQSQGTQHFVFDDCNIGLYAGLYGSLAMYETSEIFTEYLTVKNCTIESGYDFTYDYENVGLKDGILLQDGANHCKIFDNTISNWGHSCINLYAPTYSVNDNDI</sequence>